<evidence type="ECO:0000313" key="3">
    <source>
        <dbReference type="Proteomes" id="UP000070328"/>
    </source>
</evidence>
<reference evidence="2 3" key="1">
    <citation type="submission" date="2014-02" db="EMBL/GenBank/DDBJ databases">
        <title>The genome sequence of Colletotrichum simmondsii CBS122122.</title>
        <authorList>
            <person name="Baroncelli R."/>
            <person name="Thon M.R."/>
        </authorList>
    </citation>
    <scope>NUCLEOTIDE SEQUENCE [LARGE SCALE GENOMIC DNA]</scope>
    <source>
        <strain evidence="2 3">CBS122122</strain>
    </source>
</reference>
<sequence length="853" mass="95211">MAMILSTPVMDTFSPDQLPGTLFNYGSDSYGEENSFFNFDDACVEGPVPEVEEEETAQNPETAIEVALISQLSESQISDGSLFGGNGNSNDGSLLKYEQEEAKPAQVATINPNVLFITLPGTPPPLKQEQRQLTPPTTDATALVLPSIEPTELKQEFRSEFQQDFQQDFKQEPTPFVDDPKLQALFEEFEGPIAEALQLPTAAPTPAPGAAPCAGTSWPSPPPSVPWPCFDGLESSGDTAWDLNNNPAAGLGGGGGGGGGEDLFASPPPHDMFAYQRPGGDHPSSVLGDAREVFDLDTFDFDDSKRETITYDGHESFSPANVKQEAPNFDGFDFSNVKREPASSATFFHPSPKTTTDVFTAPPPPQSQHHLTPKPEFTPLVPDLAHVSAAGQVPFNYDDESVNFLYSLPLFPPLTTPQSIPRSVPATTPTPAAVATARLVHPKPRSPPFPADFIHRRSLSTAPTDVTPYSILNRQGLFEAGTPNPPSYLTPAHTPSRDLTTPVVNGKILKRIPKPAKAKDVDASDWYDSLPEAPMAWGGHDFTKPMFQYNKEGELLPNLRFTREQILYYIRERKQRGLPLTLWIQNVPHGCKTRVGDDRLRACRWSGCPAYKGTILKGFWRVCFDERPETSGKHHDPYHNAGYMHLWCMDRCFDLLEIAQAFDLKPDTRYFEKEERNPMAMTRDHDELVMEFEEWRTSQQAAYEKWQRSAETNKMMGLPVQNRQVGREAKLWYMLTTKHLALETPVRSNMRKKRNGISIDKHKGDLDWYVERVNEKKVSKKGHPTVEELDSDDEEGGGQKTPATRAARPSIIEKRKREEYEYDDNDNAASQPQTAATWNKRVKQSCYSPVERR</sequence>
<evidence type="ECO:0000313" key="2">
    <source>
        <dbReference type="EMBL" id="KXH34429.1"/>
    </source>
</evidence>
<feature type="region of interest" description="Disordered" evidence="1">
    <location>
        <begin position="344"/>
        <end position="370"/>
    </location>
</feature>
<protein>
    <submittedName>
        <fullName evidence="2">Uncharacterized protein</fullName>
    </submittedName>
</protein>
<evidence type="ECO:0000256" key="1">
    <source>
        <dbReference type="SAM" id="MobiDB-lite"/>
    </source>
</evidence>
<feature type="compositionally biased region" description="Polar residues" evidence="1">
    <location>
        <begin position="827"/>
        <end position="837"/>
    </location>
</feature>
<comment type="caution">
    <text evidence="2">The sequence shown here is derived from an EMBL/GenBank/DDBJ whole genome shotgun (WGS) entry which is preliminary data.</text>
</comment>
<dbReference type="EMBL" id="JFBX01000586">
    <property type="protein sequence ID" value="KXH34429.1"/>
    <property type="molecule type" value="Genomic_DNA"/>
</dbReference>
<name>A0A135SEU3_9PEZI</name>
<dbReference type="AlphaFoldDB" id="A0A135SEU3"/>
<organism evidence="2 3">
    <name type="scientific">Colletotrichum simmondsii</name>
    <dbReference type="NCBI Taxonomy" id="703756"/>
    <lineage>
        <taxon>Eukaryota</taxon>
        <taxon>Fungi</taxon>
        <taxon>Dikarya</taxon>
        <taxon>Ascomycota</taxon>
        <taxon>Pezizomycotina</taxon>
        <taxon>Sordariomycetes</taxon>
        <taxon>Hypocreomycetidae</taxon>
        <taxon>Glomerellales</taxon>
        <taxon>Glomerellaceae</taxon>
        <taxon>Colletotrichum</taxon>
        <taxon>Colletotrichum acutatum species complex</taxon>
    </lineage>
</organism>
<accession>A0A135SEU3</accession>
<feature type="compositionally biased region" description="Gly residues" evidence="1">
    <location>
        <begin position="250"/>
        <end position="261"/>
    </location>
</feature>
<keyword evidence="3" id="KW-1185">Reference proteome</keyword>
<feature type="compositionally biased region" description="Acidic residues" evidence="1">
    <location>
        <begin position="787"/>
        <end position="796"/>
    </location>
</feature>
<dbReference type="Proteomes" id="UP000070328">
    <property type="component" value="Unassembled WGS sequence"/>
</dbReference>
<proteinExistence type="predicted"/>
<feature type="region of interest" description="Disordered" evidence="1">
    <location>
        <begin position="777"/>
        <end position="853"/>
    </location>
</feature>
<dbReference type="OrthoDB" id="5307331at2759"/>
<feature type="region of interest" description="Disordered" evidence="1">
    <location>
        <begin position="247"/>
        <end position="268"/>
    </location>
</feature>
<gene>
    <name evidence="2" type="ORF">CSIM01_00340</name>
</gene>